<gene>
    <name evidence="3" type="ORF">DQG23_14090</name>
</gene>
<organism evidence="3 4">
    <name type="scientific">Paenibacillus contaminans</name>
    <dbReference type="NCBI Taxonomy" id="450362"/>
    <lineage>
        <taxon>Bacteria</taxon>
        <taxon>Bacillati</taxon>
        <taxon>Bacillota</taxon>
        <taxon>Bacilli</taxon>
        <taxon>Bacillales</taxon>
        <taxon>Paenibacillaceae</taxon>
        <taxon>Paenibacillus</taxon>
    </lineage>
</organism>
<dbReference type="PANTHER" id="PTHR43240">
    <property type="entry name" value="1,4-DIHYDROXY-2-NAPHTHOYL-COA THIOESTERASE 1"/>
    <property type="match status" value="1"/>
</dbReference>
<dbReference type="Proteomes" id="UP000250369">
    <property type="component" value="Unassembled WGS sequence"/>
</dbReference>
<dbReference type="InterPro" id="IPR006683">
    <property type="entry name" value="Thioestr_dom"/>
</dbReference>
<dbReference type="OrthoDB" id="2139465at2"/>
<keyword evidence="1" id="KW-0378">Hydrolase</keyword>
<dbReference type="Gene3D" id="3.10.129.10">
    <property type="entry name" value="Hotdog Thioesterase"/>
    <property type="match status" value="1"/>
</dbReference>
<accession>A0A329ML46</accession>
<name>A0A329ML46_9BACL</name>
<sequence>MNTGKPMSDDEWEALERSANGTFWTYLGCKLVEWDGRQVVITLDVQPHHLNLIGILHGGVHSSLLDNAMGLAAMASRPQEKVVTAVLNVHFVSPIRTGLATVTAEIVHSTRKGITAQGRIMDADGRLGSIGTGSFRVT</sequence>
<dbReference type="AlphaFoldDB" id="A0A329ML46"/>
<keyword evidence="4" id="KW-1185">Reference proteome</keyword>
<comment type="caution">
    <text evidence="3">The sequence shown here is derived from an EMBL/GenBank/DDBJ whole genome shotgun (WGS) entry which is preliminary data.</text>
</comment>
<reference evidence="3 4" key="1">
    <citation type="journal article" date="2009" name="Int. J. Syst. Evol. Microbiol.">
        <title>Paenibacillus contaminans sp. nov., isolated from a contaminated laboratory plate.</title>
        <authorList>
            <person name="Chou J.H."/>
            <person name="Lee J.H."/>
            <person name="Lin M.C."/>
            <person name="Chang P.S."/>
            <person name="Arun A.B."/>
            <person name="Young C.C."/>
            <person name="Chen W.M."/>
        </authorList>
    </citation>
    <scope>NUCLEOTIDE SEQUENCE [LARGE SCALE GENOMIC DNA]</scope>
    <source>
        <strain evidence="3 4">CKOBP-6</strain>
    </source>
</reference>
<dbReference type="PANTHER" id="PTHR43240:SF1">
    <property type="entry name" value="BLR5584 PROTEIN"/>
    <property type="match status" value="1"/>
</dbReference>
<feature type="domain" description="Thioesterase" evidence="2">
    <location>
        <begin position="54"/>
        <end position="128"/>
    </location>
</feature>
<dbReference type="InterPro" id="IPR003736">
    <property type="entry name" value="PAAI_dom"/>
</dbReference>
<dbReference type="Pfam" id="PF03061">
    <property type="entry name" value="4HBT"/>
    <property type="match status" value="1"/>
</dbReference>
<dbReference type="GO" id="GO:0061522">
    <property type="term" value="F:1,4-dihydroxy-2-naphthoyl-CoA thioesterase activity"/>
    <property type="evidence" value="ECO:0007669"/>
    <property type="project" value="TreeGrafter"/>
</dbReference>
<dbReference type="SUPFAM" id="SSF54637">
    <property type="entry name" value="Thioesterase/thiol ester dehydrase-isomerase"/>
    <property type="match status" value="1"/>
</dbReference>
<proteinExistence type="predicted"/>
<dbReference type="CDD" id="cd03443">
    <property type="entry name" value="PaaI_thioesterase"/>
    <property type="match status" value="1"/>
</dbReference>
<dbReference type="RefSeq" id="WP_113031499.1">
    <property type="nucleotide sequence ID" value="NZ_QMFB01000007.1"/>
</dbReference>
<dbReference type="EMBL" id="QMFB01000007">
    <property type="protein sequence ID" value="RAV20641.1"/>
    <property type="molecule type" value="Genomic_DNA"/>
</dbReference>
<evidence type="ECO:0000256" key="1">
    <source>
        <dbReference type="ARBA" id="ARBA00022801"/>
    </source>
</evidence>
<dbReference type="GO" id="GO:0005829">
    <property type="term" value="C:cytosol"/>
    <property type="evidence" value="ECO:0007669"/>
    <property type="project" value="TreeGrafter"/>
</dbReference>
<evidence type="ECO:0000313" key="4">
    <source>
        <dbReference type="Proteomes" id="UP000250369"/>
    </source>
</evidence>
<dbReference type="InterPro" id="IPR029069">
    <property type="entry name" value="HotDog_dom_sf"/>
</dbReference>
<evidence type="ECO:0000313" key="3">
    <source>
        <dbReference type="EMBL" id="RAV20641.1"/>
    </source>
</evidence>
<evidence type="ECO:0000259" key="2">
    <source>
        <dbReference type="Pfam" id="PF03061"/>
    </source>
</evidence>
<protein>
    <submittedName>
        <fullName evidence="3">Thioesterase</fullName>
    </submittedName>
</protein>
<dbReference type="NCBIfam" id="TIGR00369">
    <property type="entry name" value="unchar_dom_1"/>
    <property type="match status" value="1"/>
</dbReference>